<organism evidence="1 2">
    <name type="scientific">Acrobeloides nanus</name>
    <dbReference type="NCBI Taxonomy" id="290746"/>
    <lineage>
        <taxon>Eukaryota</taxon>
        <taxon>Metazoa</taxon>
        <taxon>Ecdysozoa</taxon>
        <taxon>Nematoda</taxon>
        <taxon>Chromadorea</taxon>
        <taxon>Rhabditida</taxon>
        <taxon>Tylenchina</taxon>
        <taxon>Cephalobomorpha</taxon>
        <taxon>Cephaloboidea</taxon>
        <taxon>Cephalobidae</taxon>
        <taxon>Acrobeloides</taxon>
    </lineage>
</organism>
<protein>
    <submittedName>
        <fullName evidence="2">Uncharacterized protein</fullName>
    </submittedName>
</protein>
<evidence type="ECO:0000313" key="1">
    <source>
        <dbReference type="Proteomes" id="UP000887540"/>
    </source>
</evidence>
<proteinExistence type="predicted"/>
<evidence type="ECO:0000313" key="2">
    <source>
        <dbReference type="WBParaSite" id="ACRNAN_scaffold9126.g19245.t1"/>
    </source>
</evidence>
<name>A0A914EKL6_9BILA</name>
<sequence>MVAFILCKLIAPLRYLSSIIGIRYTVSFLKKRNWLKTSKETSLHLREIHHSATIGARERIQKLRRNLNGSSLRKASDKRRTSLPKD</sequence>
<dbReference type="WBParaSite" id="ACRNAN_scaffold9126.g19245.t1">
    <property type="protein sequence ID" value="ACRNAN_scaffold9126.g19245.t1"/>
    <property type="gene ID" value="ACRNAN_scaffold9126.g19245"/>
</dbReference>
<accession>A0A914EKL6</accession>
<dbReference type="Proteomes" id="UP000887540">
    <property type="component" value="Unplaced"/>
</dbReference>
<keyword evidence="1" id="KW-1185">Reference proteome</keyword>
<dbReference type="AlphaFoldDB" id="A0A914EKL6"/>
<reference evidence="2" key="1">
    <citation type="submission" date="2022-11" db="UniProtKB">
        <authorList>
            <consortium name="WormBaseParasite"/>
        </authorList>
    </citation>
    <scope>IDENTIFICATION</scope>
</reference>